<evidence type="ECO:0000256" key="1">
    <source>
        <dbReference type="SAM" id="MobiDB-lite"/>
    </source>
</evidence>
<evidence type="ECO:0000313" key="3">
    <source>
        <dbReference type="Proteomes" id="UP001436462"/>
    </source>
</evidence>
<protein>
    <recommendedName>
        <fullName evidence="4">Type III secretion protein</fullName>
    </recommendedName>
</protein>
<dbReference type="EMBL" id="JBEEWF010000010">
    <property type="protein sequence ID" value="MEQ5349506.1"/>
    <property type="molecule type" value="Genomic_DNA"/>
</dbReference>
<feature type="region of interest" description="Disordered" evidence="1">
    <location>
        <begin position="20"/>
        <end position="48"/>
    </location>
</feature>
<dbReference type="RefSeq" id="WP_349420160.1">
    <property type="nucleotide sequence ID" value="NZ_JBEEWF010000010.1"/>
</dbReference>
<comment type="caution">
    <text evidence="2">The sequence shown here is derived from an EMBL/GenBank/DDBJ whole genome shotgun (WGS) entry which is preliminary data.</text>
</comment>
<evidence type="ECO:0000313" key="2">
    <source>
        <dbReference type="EMBL" id="MEQ5349506.1"/>
    </source>
</evidence>
<gene>
    <name evidence="2" type="ORF">ABN253_15110</name>
</gene>
<reference evidence="2 3" key="1">
    <citation type="submission" date="2024-04" db="EMBL/GenBank/DDBJ databases">
        <title>Role of Flies in the Dissemination of Carbapenem-Resistant Enterobacteriaceae (CRE): An Epidemiological and Genomic Study in China.</title>
        <authorList>
            <person name="Kaichao C."/>
            <person name="Zhang R."/>
            <person name="Chen S."/>
        </authorList>
    </citation>
    <scope>NUCLEOTIDE SEQUENCE [LARGE SCALE GENOMIC DNA]</scope>
    <source>
        <strain evidence="3">fly-1011</strain>
    </source>
</reference>
<feature type="compositionally biased region" description="Low complexity" evidence="1">
    <location>
        <begin position="20"/>
        <end position="43"/>
    </location>
</feature>
<organism evidence="2 3">
    <name type="scientific">Proteus genomosp. 6</name>
    <dbReference type="NCBI Taxonomy" id="1311820"/>
    <lineage>
        <taxon>Bacteria</taxon>
        <taxon>Pseudomonadati</taxon>
        <taxon>Pseudomonadota</taxon>
        <taxon>Gammaproteobacteria</taxon>
        <taxon>Enterobacterales</taxon>
        <taxon>Morganellaceae</taxon>
        <taxon>Proteus</taxon>
    </lineage>
</organism>
<keyword evidence="3" id="KW-1185">Reference proteome</keyword>
<name>A0ABV1LEE1_9GAMM</name>
<evidence type="ECO:0008006" key="4">
    <source>
        <dbReference type="Google" id="ProtNLM"/>
    </source>
</evidence>
<accession>A0ABV1LEE1</accession>
<dbReference type="Proteomes" id="UP001436462">
    <property type="component" value="Unassembled WGS sequence"/>
</dbReference>
<proteinExistence type="predicted"/>
<sequence length="431" mass="49593">MILIKTDNVILNTNLSNEKNSENKSVFSKKSSLSSADLELSMSDNESVSSENISKIKQKLDDFYHLNHKDDINLKSHLKINSNKTKAKDEKDKKDKKDKKDETDFLNLEGLLLTQRKIYSQICVHAKHVKIEKKSLSNHESKKIPVSHKITVESNLKVTNDLKSSKDIGIGASDGKNENKLDINGTGLLDERKVVNQKVKSVEKNKVINHNVEEIDNKIKTHKLIKNNEKQVENDIENKTENKQYFHEEKRSFSKDNTAFKIKENTLGVQNSLIEKSDHSANENSLSFNTEKRNLNIDKLDEKKVQEEVNDISMFNNIKPEYQQKIQEPLIDKKLLDIPALSLLYKEVSKMTQPPSITYVFKKWGSELHQMKVNFDINKKIELIASTGRVYQSSLDNFNQYQGRLALSLENDNSHWQINAIDPSDDKEDEK</sequence>